<dbReference type="PANTHER" id="PTHR13184">
    <property type="entry name" value="37S RIBOSOMAL PROTEIN S22"/>
    <property type="match status" value="1"/>
</dbReference>
<name>A0A402BJ82_9CHLR</name>
<dbReference type="GO" id="GO:0008168">
    <property type="term" value="F:methyltransferase activity"/>
    <property type="evidence" value="ECO:0007669"/>
    <property type="project" value="InterPro"/>
</dbReference>
<sequence length="331" mass="36827">MLSLPDQLETAIEAALQHVPASKWKSTAKAVSERYRTVRTGEEQSLARGAGDVLGYAAIIFPAAYAQLSGAMAAVQERIPDWQPKSLLDIGSGPGTALWAACEQWSSLQSLTAWEREPAFINLGRQLAQQSENPVLKHTNWQRATIGGKLPAFTQKYDVIVFGHVLNELPEALRKEIVTLAWQHCSGILLIVEPGTSAAFPIVKALREYLLSLEAHTIAPCAHDQACPLVNDWCHFPQRLERPAFQRRAKEGTANWEESKFSYAAMARFSPGTPIWGRLIHQPHKTKRDVTLNVSSINGIVNVQILKSQREAFKQATNYKWGEILTNEEKV</sequence>
<keyword evidence="1" id="KW-0479">Metal-binding</keyword>
<dbReference type="RefSeq" id="WP_126631384.1">
    <property type="nucleotide sequence ID" value="NZ_BIFT01000002.1"/>
</dbReference>
<dbReference type="Pfam" id="PF09243">
    <property type="entry name" value="Rsm22"/>
    <property type="match status" value="1"/>
</dbReference>
<evidence type="ECO:0000256" key="3">
    <source>
        <dbReference type="ARBA" id="ARBA00023004"/>
    </source>
</evidence>
<evidence type="ECO:0000256" key="2">
    <source>
        <dbReference type="ARBA" id="ARBA00022946"/>
    </source>
</evidence>
<gene>
    <name evidence="5" type="ORF">KDA_68930</name>
</gene>
<dbReference type="Proteomes" id="UP000287171">
    <property type="component" value="Unassembled WGS sequence"/>
</dbReference>
<evidence type="ECO:0000256" key="4">
    <source>
        <dbReference type="ARBA" id="ARBA00023014"/>
    </source>
</evidence>
<keyword evidence="4" id="KW-0411">Iron-sulfur</keyword>
<proteinExistence type="predicted"/>
<evidence type="ECO:0000313" key="5">
    <source>
        <dbReference type="EMBL" id="GCE31409.1"/>
    </source>
</evidence>
<dbReference type="Gene3D" id="3.40.50.150">
    <property type="entry name" value="Vaccinia Virus protein VP39"/>
    <property type="match status" value="1"/>
</dbReference>
<keyword evidence="2" id="KW-0809">Transit peptide</keyword>
<dbReference type="InterPro" id="IPR052571">
    <property type="entry name" value="Mt_RNA_Methyltransferase"/>
</dbReference>
<comment type="caution">
    <text evidence="5">The sequence shown here is derived from an EMBL/GenBank/DDBJ whole genome shotgun (WGS) entry which is preliminary data.</text>
</comment>
<dbReference type="GO" id="GO:0015935">
    <property type="term" value="C:small ribosomal subunit"/>
    <property type="evidence" value="ECO:0007669"/>
    <property type="project" value="TreeGrafter"/>
</dbReference>
<dbReference type="InterPro" id="IPR015324">
    <property type="entry name" value="Ribosomal_Rsm22-like"/>
</dbReference>
<dbReference type="GO" id="GO:0051536">
    <property type="term" value="F:iron-sulfur cluster binding"/>
    <property type="evidence" value="ECO:0007669"/>
    <property type="project" value="UniProtKB-KW"/>
</dbReference>
<accession>A0A402BJ82</accession>
<evidence type="ECO:0000256" key="1">
    <source>
        <dbReference type="ARBA" id="ARBA00022723"/>
    </source>
</evidence>
<dbReference type="AlphaFoldDB" id="A0A402BJ82"/>
<keyword evidence="3" id="KW-0408">Iron</keyword>
<dbReference type="PANTHER" id="PTHR13184:SF5">
    <property type="entry name" value="METHYLTRANSFERASE-LIKE PROTEIN 17, MITOCHONDRIAL"/>
    <property type="match status" value="1"/>
</dbReference>
<dbReference type="GO" id="GO:0006412">
    <property type="term" value="P:translation"/>
    <property type="evidence" value="ECO:0007669"/>
    <property type="project" value="InterPro"/>
</dbReference>
<dbReference type="InterPro" id="IPR029063">
    <property type="entry name" value="SAM-dependent_MTases_sf"/>
</dbReference>
<dbReference type="SUPFAM" id="SSF53335">
    <property type="entry name" value="S-adenosyl-L-methionine-dependent methyltransferases"/>
    <property type="match status" value="1"/>
</dbReference>
<dbReference type="GO" id="GO:0003735">
    <property type="term" value="F:structural constituent of ribosome"/>
    <property type="evidence" value="ECO:0007669"/>
    <property type="project" value="TreeGrafter"/>
</dbReference>
<protein>
    <submittedName>
        <fullName evidence="5">Ribosomal small subunit Rsm22</fullName>
    </submittedName>
</protein>
<dbReference type="GO" id="GO:0046872">
    <property type="term" value="F:metal ion binding"/>
    <property type="evidence" value="ECO:0007669"/>
    <property type="project" value="UniProtKB-KW"/>
</dbReference>
<dbReference type="OrthoDB" id="9799639at2"/>
<dbReference type="EMBL" id="BIFT01000002">
    <property type="protein sequence ID" value="GCE31409.1"/>
    <property type="molecule type" value="Genomic_DNA"/>
</dbReference>
<organism evidence="5 6">
    <name type="scientific">Dictyobacter alpinus</name>
    <dbReference type="NCBI Taxonomy" id="2014873"/>
    <lineage>
        <taxon>Bacteria</taxon>
        <taxon>Bacillati</taxon>
        <taxon>Chloroflexota</taxon>
        <taxon>Ktedonobacteria</taxon>
        <taxon>Ktedonobacterales</taxon>
        <taxon>Dictyobacteraceae</taxon>
        <taxon>Dictyobacter</taxon>
    </lineage>
</organism>
<evidence type="ECO:0000313" key="6">
    <source>
        <dbReference type="Proteomes" id="UP000287171"/>
    </source>
</evidence>
<reference evidence="6" key="1">
    <citation type="submission" date="2018-12" db="EMBL/GenBank/DDBJ databases">
        <title>Tengunoibacter tsumagoiensis gen. nov., sp. nov., Dictyobacter kobayashii sp. nov., D. alpinus sp. nov., and D. joshuensis sp. nov. and description of Dictyobacteraceae fam. nov. within the order Ktedonobacterales isolated from Tengu-no-mugimeshi.</title>
        <authorList>
            <person name="Wang C.M."/>
            <person name="Zheng Y."/>
            <person name="Sakai Y."/>
            <person name="Toyoda A."/>
            <person name="Minakuchi Y."/>
            <person name="Abe K."/>
            <person name="Yokota A."/>
            <person name="Yabe S."/>
        </authorList>
    </citation>
    <scope>NUCLEOTIDE SEQUENCE [LARGE SCALE GENOMIC DNA]</scope>
    <source>
        <strain evidence="6">Uno16</strain>
    </source>
</reference>
<keyword evidence="6" id="KW-1185">Reference proteome</keyword>